<dbReference type="InterPro" id="IPR049517">
    <property type="entry name" value="ACX-like_C"/>
</dbReference>
<sequence length="1220" mass="134570">MKSENWQFWIDRGGTFTDIVAKKPNGKLVTHKLLSTNPEQYHDAAIQGIKDILNSSNDAPVPADKIDVIKMGTTVGTNALLERKGEKTVLVITKGFKDALRIGYQNRPDIFALEIIKPQQLYDCVIEVSGRYNADGQVINPLEFESVREKLKSAYDSGLNSIAIAFMHAYRYPSHEIKIAEIAKEIGFSQISMSHETSPLIKLISRAETTIVDAYLSPVLGRYINDIISMLKNNQTHEKDDETEKTRLMFMQSNGGLVNADSFQGKDCILSGPAGGVVGAVTTSSMAGFDKVISFDMGGTSTDVAHYRGEYERSFENIIGGIHLRSPMMQIHTIASGGGSILHFDGERFRVGPDSAGSDPGPACYRRGGPLTVTDCNLMLNKINPEYFPHVFGPDANLPLDNQLVFEKFDELVDKITSYTGKNHTIEEVAEGFLDVAVENMANAIKKITTQRGYDIKEYALCCFGGAGGQHACKVADKLGINKIFIHPYAGVLSAYGIGLADQKEILEHAVEQQFDNKVLNNIKEIFLKLEKKGKNRLLRQGITSDKISSVPKIHLRYKGSDTTLMVDFVEGMDKESIISNFNKKHKQRFGFMSPEKTVVVEAVSMEVIGASDMKSEPVQKISKNNECVLTGNIEMFTDNKYHDTPVFRREDIKPGCRINGPAVIIENTSTIVIEPLWRAEITEQNHIILTSTHQGFDGDFIGTEVDPVILEIFNNRFMSVAEQMGYTLQNTAHSVNIKERRDFSCALFDKKGNLVANAPHIPVHIGSMSECVKSLINNKGTDMKKGDVYMLNSPYHGGTHLPDITVVTPVFDNDNNIYSYIASRGHHADIGGITPGSMPPDSKNIHEEGVFTDGIKLVDSGHFQENELFKWLNSGDYPARNPEQNVSDLHAQIAANEKGSQELKNLKDQYSLETIKAYMEYVQDNAESEVCKVIGKLNNGIFSYQMDDGSIIKVQIKIDNENKSACIDFTGTSAQLFNNFNAPVSVCKAAILYVFRTMIESDIPLNDGCLRPIDIIVPKGSMLNPVYPAAVVAGNVETSQYIVDTLFGALGVMAASQGTMNNFTFGNKFHQYYETICGGSGAGAGFHGTDAVHTHMTNSKITDPEVLESRYPVILEEFSIRKNSGGCGMYKGGNGIIRKIRFLEEMDAAILSSHRKYPPFGLYGGIPGKCGSNRVIRKDGSVIEMGGKAKFRVYKDDVFTIETPGGGGYGYENTYISKQ</sequence>
<dbReference type="Pfam" id="PF01968">
    <property type="entry name" value="Hydantoinase_A"/>
    <property type="match status" value="1"/>
</dbReference>
<dbReference type="InterPro" id="IPR002821">
    <property type="entry name" value="Hydantoinase_A"/>
</dbReference>
<evidence type="ECO:0000259" key="3">
    <source>
        <dbReference type="Pfam" id="PF02538"/>
    </source>
</evidence>
<dbReference type="AlphaFoldDB" id="D7E7C1"/>
<dbReference type="Pfam" id="PF19278">
    <property type="entry name" value="Hydant_A_C"/>
    <property type="match status" value="1"/>
</dbReference>
<keyword evidence="7" id="KW-1185">Reference proteome</keyword>
<dbReference type="KEGG" id="mev:Metev_0979"/>
<name>D7E7C1_METEZ</name>
<evidence type="ECO:0000313" key="7">
    <source>
        <dbReference type="Proteomes" id="UP000000391"/>
    </source>
</evidence>
<dbReference type="GeneID" id="9346608"/>
<feature type="domain" description="Hydantoinase B/oxoprolinase" evidence="3">
    <location>
        <begin position="707"/>
        <end position="1211"/>
    </location>
</feature>
<protein>
    <submittedName>
        <fullName evidence="6">5-oxoprolinase (ATP-hydrolyzing)</fullName>
        <ecNumber evidence="6">3.5.2.9</ecNumber>
    </submittedName>
</protein>
<dbReference type="RefSeq" id="WP_013194437.1">
    <property type="nucleotide sequence ID" value="NC_014253.1"/>
</dbReference>
<dbReference type="InterPro" id="IPR045079">
    <property type="entry name" value="Oxoprolinase-like"/>
</dbReference>
<comment type="similarity">
    <text evidence="1">Belongs to the oxoprolinase family.</text>
</comment>
<proteinExistence type="inferred from homology"/>
<dbReference type="HOGENOM" id="CLU_002157_0_1_2"/>
<reference evidence="6 7" key="1">
    <citation type="submission" date="2010-06" db="EMBL/GenBank/DDBJ databases">
        <title>Complete sequence chromosome of Methanohalobium evestigatum Z-7303.</title>
        <authorList>
            <consortium name="US DOE Joint Genome Institute"/>
            <person name="Lucas S."/>
            <person name="Copeland A."/>
            <person name="Lapidus A."/>
            <person name="Cheng J.-F."/>
            <person name="Bruce D."/>
            <person name="Goodwin L."/>
            <person name="Pitluck S."/>
            <person name="Saunders E."/>
            <person name="Detter J.C."/>
            <person name="Han C."/>
            <person name="Tapia R."/>
            <person name="Land M."/>
            <person name="Hauser L."/>
            <person name="Kyrpides N."/>
            <person name="Mikhailova N."/>
            <person name="Sieprawska-Lupa M."/>
            <person name="Whitman W.B."/>
            <person name="Anderson I."/>
            <person name="Woyke T."/>
        </authorList>
    </citation>
    <scope>NUCLEOTIDE SEQUENCE [LARGE SCALE GENOMIC DNA]</scope>
    <source>
        <strain evidence="7">ATCC BAA-1072 / DSM 3721 / NBRC 107634 / OCM 161 / Z-7303</strain>
    </source>
</reference>
<keyword evidence="6" id="KW-0378">Hydrolase</keyword>
<evidence type="ECO:0000313" key="6">
    <source>
        <dbReference type="EMBL" id="ADI73870.1"/>
    </source>
</evidence>
<gene>
    <name evidence="6" type="ordered locus">Metev_0979</name>
</gene>
<dbReference type="InterPro" id="IPR003692">
    <property type="entry name" value="Hydantoinase_B"/>
</dbReference>
<dbReference type="EMBL" id="CP002069">
    <property type="protein sequence ID" value="ADI73870.1"/>
    <property type="molecule type" value="Genomic_DNA"/>
</dbReference>
<dbReference type="Proteomes" id="UP000000391">
    <property type="component" value="Chromosome"/>
</dbReference>
<dbReference type="GO" id="GO:0005829">
    <property type="term" value="C:cytosol"/>
    <property type="evidence" value="ECO:0007669"/>
    <property type="project" value="TreeGrafter"/>
</dbReference>
<dbReference type="OrthoDB" id="8261at2157"/>
<feature type="domain" description="Acetophenone carboxylase-like C-terminal" evidence="5">
    <location>
        <begin position="517"/>
        <end position="682"/>
    </location>
</feature>
<dbReference type="GO" id="GO:0006749">
    <property type="term" value="P:glutathione metabolic process"/>
    <property type="evidence" value="ECO:0007669"/>
    <property type="project" value="TreeGrafter"/>
</dbReference>
<dbReference type="PANTHER" id="PTHR11365">
    <property type="entry name" value="5-OXOPROLINASE RELATED"/>
    <property type="match status" value="1"/>
</dbReference>
<dbReference type="PANTHER" id="PTHR11365:SF23">
    <property type="entry name" value="HYPOTHETICAL 5-OXOPROLINASE (EUROFUNG)-RELATED"/>
    <property type="match status" value="1"/>
</dbReference>
<dbReference type="Pfam" id="PF05378">
    <property type="entry name" value="Hydant_A_N"/>
    <property type="match status" value="1"/>
</dbReference>
<dbReference type="GO" id="GO:0017168">
    <property type="term" value="F:5-oxoprolinase (ATP-hydrolyzing) activity"/>
    <property type="evidence" value="ECO:0007669"/>
    <property type="project" value="UniProtKB-EC"/>
</dbReference>
<evidence type="ECO:0000256" key="1">
    <source>
        <dbReference type="ARBA" id="ARBA00010403"/>
    </source>
</evidence>
<organism evidence="6 7">
    <name type="scientific">Methanohalobium evestigatum (strain ATCC BAA-1072 / DSM 3721 / NBRC 107634 / OCM 161 / Z-7303)</name>
    <dbReference type="NCBI Taxonomy" id="644295"/>
    <lineage>
        <taxon>Archaea</taxon>
        <taxon>Methanobacteriati</taxon>
        <taxon>Methanobacteriota</taxon>
        <taxon>Stenosarchaea group</taxon>
        <taxon>Methanomicrobia</taxon>
        <taxon>Methanosarcinales</taxon>
        <taxon>Methanosarcinaceae</taxon>
        <taxon>Methanohalobium</taxon>
    </lineage>
</organism>
<evidence type="ECO:0000259" key="2">
    <source>
        <dbReference type="Pfam" id="PF01968"/>
    </source>
</evidence>
<dbReference type="STRING" id="644295.Metev_0979"/>
<dbReference type="Pfam" id="PF02538">
    <property type="entry name" value="Hydantoinase_B"/>
    <property type="match status" value="1"/>
</dbReference>
<dbReference type="InterPro" id="IPR008040">
    <property type="entry name" value="Hydant_A_N"/>
</dbReference>
<dbReference type="EC" id="3.5.2.9" evidence="6"/>
<evidence type="ECO:0000259" key="4">
    <source>
        <dbReference type="Pfam" id="PF05378"/>
    </source>
</evidence>
<feature type="domain" description="Hydantoinase A/oxoprolinase" evidence="2">
    <location>
        <begin position="206"/>
        <end position="505"/>
    </location>
</feature>
<accession>D7E7C1</accession>
<feature type="domain" description="Hydantoinase/oxoprolinase N-terminal" evidence="4">
    <location>
        <begin position="8"/>
        <end position="187"/>
    </location>
</feature>
<evidence type="ECO:0000259" key="5">
    <source>
        <dbReference type="Pfam" id="PF19278"/>
    </source>
</evidence>